<protein>
    <recommendedName>
        <fullName evidence="3">Transposase IS4-like domain-containing protein</fullName>
    </recommendedName>
</protein>
<evidence type="ECO:0008006" key="3">
    <source>
        <dbReference type="Google" id="ProtNLM"/>
    </source>
</evidence>
<evidence type="ECO:0000313" key="1">
    <source>
        <dbReference type="EMBL" id="QJT40225.1"/>
    </source>
</evidence>
<reference evidence="1 2" key="1">
    <citation type="submission" date="2019-03" db="EMBL/GenBank/DDBJ databases">
        <title>Novel transposon Tn6433 accelerates the dissemination of tet(E) in Aeromonas from aerobic biofilm under oxytetracycline stress.</title>
        <authorList>
            <person name="Shi Y."/>
            <person name="Tian Z."/>
            <person name="Zhang Y."/>
            <person name="Zhang H."/>
            <person name="Yang M."/>
        </authorList>
    </citation>
    <scope>NUCLEOTIDE SEQUENCE [LARGE SCALE GENOMIC DNA]</scope>
    <source>
        <strain evidence="1 2">R50-22</strain>
    </source>
</reference>
<accession>A0ABX6NY56</accession>
<dbReference type="Proteomes" id="UP000502657">
    <property type="component" value="Chromosome"/>
</dbReference>
<organism evidence="1 2">
    <name type="scientific">Aeromonas media</name>
    <dbReference type="NCBI Taxonomy" id="651"/>
    <lineage>
        <taxon>Bacteria</taxon>
        <taxon>Pseudomonadati</taxon>
        <taxon>Pseudomonadota</taxon>
        <taxon>Gammaproteobacteria</taxon>
        <taxon>Aeromonadales</taxon>
        <taxon>Aeromonadaceae</taxon>
        <taxon>Aeromonas</taxon>
    </lineage>
</organism>
<gene>
    <name evidence="1" type="ORF">E4188_18145</name>
</gene>
<dbReference type="RefSeq" id="WP_152565385.1">
    <property type="nucleotide sequence ID" value="NZ_CAWLWF010000036.1"/>
</dbReference>
<dbReference type="EMBL" id="CP038448">
    <property type="protein sequence ID" value="QJT40225.1"/>
    <property type="molecule type" value="Genomic_DNA"/>
</dbReference>
<evidence type="ECO:0000313" key="2">
    <source>
        <dbReference type="Proteomes" id="UP000502657"/>
    </source>
</evidence>
<keyword evidence="2" id="KW-1185">Reference proteome</keyword>
<sequence length="86" mass="9868">MISAIPRCIKGYHPRLRVVRWLVEGCHQLWKSAGTRVDVSRVPRRSDIEHMCVIMAFITVWLLQLCVIRSAQRGEKGLSPNGGQWL</sequence>
<proteinExistence type="predicted"/>
<name>A0ABX6NY56_AERME</name>